<reference evidence="2 3" key="1">
    <citation type="submission" date="2018-08" db="EMBL/GenBank/DDBJ databases">
        <title>Chitinophagaceae sp. K23C18032701, a novel bacterium isolated from forest soil.</title>
        <authorList>
            <person name="Wang C."/>
        </authorList>
    </citation>
    <scope>NUCLEOTIDE SEQUENCE [LARGE SCALE GENOMIC DNA]</scope>
    <source>
        <strain evidence="2 3">K23C18032701</strain>
    </source>
</reference>
<dbReference type="InterPro" id="IPR011659">
    <property type="entry name" value="WD40"/>
</dbReference>
<sequence length="502" mass="54893">MQKVKISLLCMALLLQLNRVLPQGGKGIFEGGTDVGNIQLKGSLTYNNALQQYGITGSGNNIWFNHDAFYYAWRQLTGDFILQARVSWVGKGKEAHRKAGWMVRTTLDSTSAMVCGAVHGDGLAALQYRTAATANIEEQRMTVKAPDVLQLERKGNKFILSAAVFGEPFDTIAVSDVQLGEKVYAGLFVCAHNAQVTEKAQFSNVRIIVPAPDSLLAYKQYLGSHIELLDVHSGNRKIIYTDSTTSLQAPNWTHDGKALLYNSKGLIYHFDLATKKIEPLNTGAVKQNNNDHVLSFDGRWLGLSSNGNNAVSGSLVFTVPVTGGEPKQITPVGPSYLHGWSPDGKTLLFTGQRKGDFDIYSVPAAGGEEKQLTNTPGLDDGSEYSPDGQYIYFNSVRSGTMQLWRMRPDGSGQTQLTDDGFNNWFPHVSPDGKQIVFLSFNKDVAPGDHPFYKRVYIRVMPVSGGAPKVLAYVYGGQGSMNTPGWSPDSRHIAFVSNSGRLQ</sequence>
<name>A0A3E1NQU7_9BACT</name>
<gene>
    <name evidence="2" type="ORF">DXN05_04885</name>
</gene>
<dbReference type="InterPro" id="IPR011042">
    <property type="entry name" value="6-blade_b-propeller_TolB-like"/>
</dbReference>
<comment type="similarity">
    <text evidence="1">Belongs to the TolB family.</text>
</comment>
<accession>A0A3E1NQU7</accession>
<dbReference type="PANTHER" id="PTHR36842:SF1">
    <property type="entry name" value="PROTEIN TOLB"/>
    <property type="match status" value="1"/>
</dbReference>
<dbReference type="PANTHER" id="PTHR36842">
    <property type="entry name" value="PROTEIN TOLB HOMOLOG"/>
    <property type="match status" value="1"/>
</dbReference>
<dbReference type="Gene3D" id="2.60.120.200">
    <property type="match status" value="1"/>
</dbReference>
<evidence type="ECO:0000256" key="1">
    <source>
        <dbReference type="ARBA" id="ARBA00009820"/>
    </source>
</evidence>
<proteinExistence type="inferred from homology"/>
<dbReference type="Gene3D" id="2.120.10.30">
    <property type="entry name" value="TolB, C-terminal domain"/>
    <property type="match status" value="1"/>
</dbReference>
<dbReference type="SUPFAM" id="SSF82171">
    <property type="entry name" value="DPP6 N-terminal domain-like"/>
    <property type="match status" value="1"/>
</dbReference>
<dbReference type="AlphaFoldDB" id="A0A3E1NQU7"/>
<dbReference type="Pfam" id="PF07676">
    <property type="entry name" value="PD40"/>
    <property type="match status" value="4"/>
</dbReference>
<keyword evidence="3" id="KW-1185">Reference proteome</keyword>
<evidence type="ECO:0000313" key="3">
    <source>
        <dbReference type="Proteomes" id="UP000261284"/>
    </source>
</evidence>
<protein>
    <submittedName>
        <fullName evidence="2">Biopolymer transporter TolR</fullName>
    </submittedName>
</protein>
<dbReference type="Proteomes" id="UP000261284">
    <property type="component" value="Unassembled WGS sequence"/>
</dbReference>
<dbReference type="OrthoDB" id="8432779at2"/>
<evidence type="ECO:0000313" key="2">
    <source>
        <dbReference type="EMBL" id="RFM30302.1"/>
    </source>
</evidence>
<dbReference type="EMBL" id="QTJU01000001">
    <property type="protein sequence ID" value="RFM30302.1"/>
    <property type="molecule type" value="Genomic_DNA"/>
</dbReference>
<organism evidence="2 3">
    <name type="scientific">Deminuibacter soli</name>
    <dbReference type="NCBI Taxonomy" id="2291815"/>
    <lineage>
        <taxon>Bacteria</taxon>
        <taxon>Pseudomonadati</taxon>
        <taxon>Bacteroidota</taxon>
        <taxon>Chitinophagia</taxon>
        <taxon>Chitinophagales</taxon>
        <taxon>Chitinophagaceae</taxon>
        <taxon>Deminuibacter</taxon>
    </lineage>
</organism>
<dbReference type="RefSeq" id="WP_116846058.1">
    <property type="nucleotide sequence ID" value="NZ_QTJU01000001.1"/>
</dbReference>
<comment type="caution">
    <text evidence="2">The sequence shown here is derived from an EMBL/GenBank/DDBJ whole genome shotgun (WGS) entry which is preliminary data.</text>
</comment>